<comment type="subcellular location">
    <subcellularLocation>
        <location evidence="1">Cell membrane</location>
        <topology evidence="1">Multi-pass membrane protein</topology>
    </subcellularLocation>
</comment>
<name>A0A4R9BXY0_9MICO</name>
<keyword evidence="4 7" id="KW-0812">Transmembrane</keyword>
<evidence type="ECO:0000256" key="2">
    <source>
        <dbReference type="ARBA" id="ARBA00022448"/>
    </source>
</evidence>
<feature type="transmembrane region" description="Helical" evidence="7">
    <location>
        <begin position="289"/>
        <end position="307"/>
    </location>
</feature>
<reference evidence="9 10" key="1">
    <citation type="submission" date="2019-03" db="EMBL/GenBank/DDBJ databases">
        <title>Genomics of glacier-inhabiting Cryobacterium strains.</title>
        <authorList>
            <person name="Liu Q."/>
            <person name="Xin Y.-H."/>
        </authorList>
    </citation>
    <scope>NUCLEOTIDE SEQUENCE [LARGE SCALE GENOMIC DNA]</scope>
    <source>
        <strain evidence="9 10">Sr59</strain>
    </source>
</reference>
<proteinExistence type="predicted"/>
<dbReference type="RefSeq" id="WP_134639639.1">
    <property type="nucleotide sequence ID" value="NZ_SOHM01000008.1"/>
</dbReference>
<gene>
    <name evidence="9" type="ORF">E3T61_04150</name>
</gene>
<comment type="caution">
    <text evidence="9">The sequence shown here is derived from an EMBL/GenBank/DDBJ whole genome shotgun (WGS) entry which is preliminary data.</text>
</comment>
<dbReference type="EMBL" id="SOHM01000008">
    <property type="protein sequence ID" value="TFD93299.1"/>
    <property type="molecule type" value="Genomic_DNA"/>
</dbReference>
<evidence type="ECO:0000256" key="5">
    <source>
        <dbReference type="ARBA" id="ARBA00022989"/>
    </source>
</evidence>
<dbReference type="SUPFAM" id="SSF103473">
    <property type="entry name" value="MFS general substrate transporter"/>
    <property type="match status" value="1"/>
</dbReference>
<feature type="transmembrane region" description="Helical" evidence="7">
    <location>
        <begin position="60"/>
        <end position="84"/>
    </location>
</feature>
<dbReference type="PROSITE" id="PS50850">
    <property type="entry name" value="MFS"/>
    <property type="match status" value="1"/>
</dbReference>
<feature type="transmembrane region" description="Helical" evidence="7">
    <location>
        <begin position="120"/>
        <end position="140"/>
    </location>
</feature>
<evidence type="ECO:0000256" key="7">
    <source>
        <dbReference type="SAM" id="Phobius"/>
    </source>
</evidence>
<dbReference type="GO" id="GO:0022857">
    <property type="term" value="F:transmembrane transporter activity"/>
    <property type="evidence" value="ECO:0007669"/>
    <property type="project" value="InterPro"/>
</dbReference>
<keyword evidence="2" id="KW-0813">Transport</keyword>
<organism evidence="9 10">
    <name type="scientific">Cryobacterium lactosi</name>
    <dbReference type="NCBI Taxonomy" id="1259202"/>
    <lineage>
        <taxon>Bacteria</taxon>
        <taxon>Bacillati</taxon>
        <taxon>Actinomycetota</taxon>
        <taxon>Actinomycetes</taxon>
        <taxon>Micrococcales</taxon>
        <taxon>Microbacteriaceae</taxon>
        <taxon>Cryobacterium</taxon>
    </lineage>
</organism>
<dbReference type="InterPro" id="IPR036259">
    <property type="entry name" value="MFS_trans_sf"/>
</dbReference>
<evidence type="ECO:0000256" key="6">
    <source>
        <dbReference type="ARBA" id="ARBA00023136"/>
    </source>
</evidence>
<dbReference type="AlphaFoldDB" id="A0A4R9BXY0"/>
<feature type="transmembrane region" description="Helical" evidence="7">
    <location>
        <begin position="161"/>
        <end position="184"/>
    </location>
</feature>
<dbReference type="Pfam" id="PF07690">
    <property type="entry name" value="MFS_1"/>
    <property type="match status" value="1"/>
</dbReference>
<evidence type="ECO:0000256" key="3">
    <source>
        <dbReference type="ARBA" id="ARBA00022475"/>
    </source>
</evidence>
<evidence type="ECO:0000256" key="4">
    <source>
        <dbReference type="ARBA" id="ARBA00022692"/>
    </source>
</evidence>
<keyword evidence="10" id="KW-1185">Reference proteome</keyword>
<feature type="domain" description="Major facilitator superfamily (MFS) profile" evidence="8">
    <location>
        <begin position="23"/>
        <end position="437"/>
    </location>
</feature>
<evidence type="ECO:0000313" key="10">
    <source>
        <dbReference type="Proteomes" id="UP000298468"/>
    </source>
</evidence>
<dbReference type="InterPro" id="IPR020846">
    <property type="entry name" value="MFS_dom"/>
</dbReference>
<feature type="transmembrane region" description="Helical" evidence="7">
    <location>
        <begin position="35"/>
        <end position="54"/>
    </location>
</feature>
<evidence type="ECO:0000256" key="1">
    <source>
        <dbReference type="ARBA" id="ARBA00004651"/>
    </source>
</evidence>
<feature type="transmembrane region" description="Helical" evidence="7">
    <location>
        <begin position="250"/>
        <end position="277"/>
    </location>
</feature>
<dbReference type="PANTHER" id="PTHR43045">
    <property type="entry name" value="SHIKIMATE TRANSPORTER"/>
    <property type="match status" value="1"/>
</dbReference>
<dbReference type="PANTHER" id="PTHR43045:SF1">
    <property type="entry name" value="SHIKIMATE TRANSPORTER"/>
    <property type="match status" value="1"/>
</dbReference>
<sequence>MSTTTAGEVRPEASIGKRDPKKAAMSGWIGSALEYYDFALYSQAAALVFPTVFFPSGNATVAIIASLATYAVGYVSRPIGAIVLGAWGDRHGRKNVLTFAMLLMGCATFLVGLLPTFGQIGILAPILLVALRLIQGFAVAGELGGASAMIVEHSPDSRRGFFASFSLQGTQFGSILATGLMLPLAAILSDEQFQTWGWRIPFLLSALVILAGWIIRRRVQEPPVFLAQSDAAMAKRRLPIVELVQTHLWVLIRCILMTLTNVIGMATLVFGVAFATQEGYGNGFTTSEFLWVTLVANVVAIVTIPIFGALSDKIGRRTLMLIGGIGGGLLAGVYLWAIEQGSLALVFVCVIVIQGVFFQMWNATFATFYQEQFPMRIRVTGFAVAQNVGLMIAAFFPSIFTAIAPPGTTNIPLVIGSLAFGICLVAAVAAFLSDETKGTSLEDLETKSIKLP</sequence>
<feature type="transmembrane region" description="Helical" evidence="7">
    <location>
        <begin position="410"/>
        <end position="432"/>
    </location>
</feature>
<dbReference type="OrthoDB" id="8953821at2"/>
<dbReference type="Proteomes" id="UP000298468">
    <property type="component" value="Unassembled WGS sequence"/>
</dbReference>
<feature type="transmembrane region" description="Helical" evidence="7">
    <location>
        <begin position="343"/>
        <end position="369"/>
    </location>
</feature>
<dbReference type="InterPro" id="IPR011701">
    <property type="entry name" value="MFS"/>
</dbReference>
<feature type="transmembrane region" description="Helical" evidence="7">
    <location>
        <begin position="319"/>
        <end position="337"/>
    </location>
</feature>
<keyword evidence="5 7" id="KW-1133">Transmembrane helix</keyword>
<accession>A0A4R9BXY0</accession>
<evidence type="ECO:0000313" key="9">
    <source>
        <dbReference type="EMBL" id="TFD93299.1"/>
    </source>
</evidence>
<keyword evidence="3" id="KW-1003">Cell membrane</keyword>
<dbReference type="Gene3D" id="1.20.1250.20">
    <property type="entry name" value="MFS general substrate transporter like domains"/>
    <property type="match status" value="2"/>
</dbReference>
<evidence type="ECO:0000259" key="8">
    <source>
        <dbReference type="PROSITE" id="PS50850"/>
    </source>
</evidence>
<feature type="transmembrane region" description="Helical" evidence="7">
    <location>
        <begin position="381"/>
        <end position="404"/>
    </location>
</feature>
<feature type="transmembrane region" description="Helical" evidence="7">
    <location>
        <begin position="196"/>
        <end position="215"/>
    </location>
</feature>
<dbReference type="GO" id="GO:0005886">
    <property type="term" value="C:plasma membrane"/>
    <property type="evidence" value="ECO:0007669"/>
    <property type="project" value="UniProtKB-SubCell"/>
</dbReference>
<feature type="transmembrane region" description="Helical" evidence="7">
    <location>
        <begin position="96"/>
        <end position="114"/>
    </location>
</feature>
<keyword evidence="6 7" id="KW-0472">Membrane</keyword>
<protein>
    <submittedName>
        <fullName evidence="9">MFS transporter</fullName>
    </submittedName>
</protein>
<dbReference type="CDD" id="cd17369">
    <property type="entry name" value="MFS_ShiA_like"/>
    <property type="match status" value="1"/>
</dbReference>